<feature type="region of interest" description="Disordered" evidence="1">
    <location>
        <begin position="1"/>
        <end position="32"/>
    </location>
</feature>
<dbReference type="EMBL" id="CATNWA010014916">
    <property type="protein sequence ID" value="CAI9577437.1"/>
    <property type="molecule type" value="Genomic_DNA"/>
</dbReference>
<keyword evidence="3" id="KW-1185">Reference proteome</keyword>
<protein>
    <submittedName>
        <fullName evidence="2">Uncharacterized protein</fullName>
    </submittedName>
</protein>
<sequence length="47" mass="5193">MRPLQRPRSSLPADSGFQLPCSGPCERRDVQGPEPAAKLKILETVIF</sequence>
<comment type="caution">
    <text evidence="2">The sequence shown here is derived from an EMBL/GenBank/DDBJ whole genome shotgun (WGS) entry which is preliminary data.</text>
</comment>
<gene>
    <name evidence="2" type="ORF">SPARVUS_LOCUS8716350</name>
</gene>
<accession>A0ABN9DY46</accession>
<organism evidence="2 3">
    <name type="scientific">Staurois parvus</name>
    <dbReference type="NCBI Taxonomy" id="386267"/>
    <lineage>
        <taxon>Eukaryota</taxon>
        <taxon>Metazoa</taxon>
        <taxon>Chordata</taxon>
        <taxon>Craniata</taxon>
        <taxon>Vertebrata</taxon>
        <taxon>Euteleostomi</taxon>
        <taxon>Amphibia</taxon>
        <taxon>Batrachia</taxon>
        <taxon>Anura</taxon>
        <taxon>Neobatrachia</taxon>
        <taxon>Ranoidea</taxon>
        <taxon>Ranidae</taxon>
        <taxon>Staurois</taxon>
    </lineage>
</organism>
<evidence type="ECO:0000313" key="2">
    <source>
        <dbReference type="EMBL" id="CAI9577437.1"/>
    </source>
</evidence>
<proteinExistence type="predicted"/>
<evidence type="ECO:0000313" key="3">
    <source>
        <dbReference type="Proteomes" id="UP001162483"/>
    </source>
</evidence>
<dbReference type="Proteomes" id="UP001162483">
    <property type="component" value="Unassembled WGS sequence"/>
</dbReference>
<reference evidence="2" key="1">
    <citation type="submission" date="2023-05" db="EMBL/GenBank/DDBJ databases">
        <authorList>
            <person name="Stuckert A."/>
        </authorList>
    </citation>
    <scope>NUCLEOTIDE SEQUENCE</scope>
</reference>
<evidence type="ECO:0000256" key="1">
    <source>
        <dbReference type="SAM" id="MobiDB-lite"/>
    </source>
</evidence>
<name>A0ABN9DY46_9NEOB</name>